<feature type="region of interest" description="Disordered" evidence="2">
    <location>
        <begin position="1"/>
        <end position="43"/>
    </location>
</feature>
<feature type="coiled-coil region" evidence="1">
    <location>
        <begin position="190"/>
        <end position="226"/>
    </location>
</feature>
<dbReference type="PANTHER" id="PTHR47331">
    <property type="entry name" value="PHD-TYPE DOMAIN-CONTAINING PROTEIN"/>
    <property type="match status" value="1"/>
</dbReference>
<sequence length="522" mass="59084">MDQDELTHECTNVTPQDETSASNIRPRRKTTPSTRAKAMYQTSREEDCRKLDSVWKNVQSAIQALSRAKGEQFTSAKTHLRASYERYERATARYSAFLEKAKTPEARHELQLQQAIDEDREAIVSEKLREATPQERDKAHETASQFFLSVHSRASSRSRRSGFSTISLAAVQARAHAEAVKAKAQFGRKEAAMRLEKARIEAELEVLQHEKEAAAADAQASALEAAVEQDGGECVRPHPPLDRTLRVSSYITEQAAIRDAELASFRVPVVHPRSQSLEHAEVTNHLPDIRDYHQPPAYTPAPNSSSSELAGVPKFLCRKDLVSTGLTKFDDLPENFRAWKSSVKGVIRDVDLSAQEELDLLIKWLGPESSHQVRRLKSVHVDDFSKGLNIVWKRLDDTFGHPETKERFVRFMKEYKRRRRRAHQGQRSKSQRLAHRRCHPKPAQCGRNGAQGGGEDCKEWCNKETLPTDIGSGALVIAINKLWRLTSRHQTGSVPSPLEESGQEPCLPFKCRQGKWKRRLIL</sequence>
<feature type="compositionally biased region" description="Polar residues" evidence="2">
    <location>
        <begin position="9"/>
        <end position="23"/>
    </location>
</feature>
<proteinExistence type="predicted"/>
<dbReference type="EMBL" id="JABSTU010000009">
    <property type="protein sequence ID" value="KAH8020531.1"/>
    <property type="molecule type" value="Genomic_DNA"/>
</dbReference>
<feature type="region of interest" description="Disordered" evidence="2">
    <location>
        <begin position="418"/>
        <end position="453"/>
    </location>
</feature>
<evidence type="ECO:0000313" key="4">
    <source>
        <dbReference type="Proteomes" id="UP000821866"/>
    </source>
</evidence>
<gene>
    <name evidence="3" type="ORF">HPB51_002480</name>
</gene>
<dbReference type="AlphaFoldDB" id="A0A9J6DEX6"/>
<dbReference type="PANTHER" id="PTHR47331:SF6">
    <property type="entry name" value="DOUBLECORTIN DOMAIN-CONTAINING PROTEIN"/>
    <property type="match status" value="1"/>
</dbReference>
<keyword evidence="4" id="KW-1185">Reference proteome</keyword>
<evidence type="ECO:0000256" key="2">
    <source>
        <dbReference type="SAM" id="MobiDB-lite"/>
    </source>
</evidence>
<keyword evidence="1" id="KW-0175">Coiled coil</keyword>
<evidence type="ECO:0000313" key="3">
    <source>
        <dbReference type="EMBL" id="KAH8020531.1"/>
    </source>
</evidence>
<feature type="compositionally biased region" description="Basic residues" evidence="2">
    <location>
        <begin position="418"/>
        <end position="440"/>
    </location>
</feature>
<dbReference type="Proteomes" id="UP000821866">
    <property type="component" value="Chromosome 7"/>
</dbReference>
<reference evidence="3" key="2">
    <citation type="submission" date="2021-09" db="EMBL/GenBank/DDBJ databases">
        <authorList>
            <person name="Jia N."/>
            <person name="Wang J."/>
            <person name="Shi W."/>
            <person name="Du L."/>
            <person name="Sun Y."/>
            <person name="Zhan W."/>
            <person name="Jiang J."/>
            <person name="Wang Q."/>
            <person name="Zhang B."/>
            <person name="Ji P."/>
            <person name="Sakyi L.B."/>
            <person name="Cui X."/>
            <person name="Yuan T."/>
            <person name="Jiang B."/>
            <person name="Yang W."/>
            <person name="Lam T.T.-Y."/>
            <person name="Chang Q."/>
            <person name="Ding S."/>
            <person name="Wang X."/>
            <person name="Zhu J."/>
            <person name="Ruan X."/>
            <person name="Zhao L."/>
            <person name="Wei J."/>
            <person name="Que T."/>
            <person name="Du C."/>
            <person name="Cheng J."/>
            <person name="Dai P."/>
            <person name="Han X."/>
            <person name="Huang E."/>
            <person name="Gao Y."/>
            <person name="Liu J."/>
            <person name="Shao H."/>
            <person name="Ye R."/>
            <person name="Li L."/>
            <person name="Wei W."/>
            <person name="Wang X."/>
            <person name="Wang C."/>
            <person name="Huo Q."/>
            <person name="Li W."/>
            <person name="Guo W."/>
            <person name="Chen H."/>
            <person name="Chen S."/>
            <person name="Zhou L."/>
            <person name="Zhou L."/>
            <person name="Ni X."/>
            <person name="Tian J."/>
            <person name="Zhou Y."/>
            <person name="Sheng Y."/>
            <person name="Liu T."/>
            <person name="Pan Y."/>
            <person name="Xia L."/>
            <person name="Li J."/>
            <person name="Zhao F."/>
            <person name="Cao W."/>
        </authorList>
    </citation>
    <scope>NUCLEOTIDE SEQUENCE</scope>
    <source>
        <strain evidence="3">Rmic-2018</strain>
        <tissue evidence="3">Larvae</tissue>
    </source>
</reference>
<accession>A0A9J6DEX6</accession>
<comment type="caution">
    <text evidence="3">The sequence shown here is derived from an EMBL/GenBank/DDBJ whole genome shotgun (WGS) entry which is preliminary data.</text>
</comment>
<name>A0A9J6DEX6_RHIMP</name>
<reference evidence="3" key="1">
    <citation type="journal article" date="2020" name="Cell">
        <title>Large-Scale Comparative Analyses of Tick Genomes Elucidate Their Genetic Diversity and Vector Capacities.</title>
        <authorList>
            <consortium name="Tick Genome and Microbiome Consortium (TIGMIC)"/>
            <person name="Jia N."/>
            <person name="Wang J."/>
            <person name="Shi W."/>
            <person name="Du L."/>
            <person name="Sun Y."/>
            <person name="Zhan W."/>
            <person name="Jiang J.F."/>
            <person name="Wang Q."/>
            <person name="Zhang B."/>
            <person name="Ji P."/>
            <person name="Bell-Sakyi L."/>
            <person name="Cui X.M."/>
            <person name="Yuan T.T."/>
            <person name="Jiang B.G."/>
            <person name="Yang W.F."/>
            <person name="Lam T.T."/>
            <person name="Chang Q.C."/>
            <person name="Ding S.J."/>
            <person name="Wang X.J."/>
            <person name="Zhu J.G."/>
            <person name="Ruan X.D."/>
            <person name="Zhao L."/>
            <person name="Wei J.T."/>
            <person name="Ye R.Z."/>
            <person name="Que T.C."/>
            <person name="Du C.H."/>
            <person name="Zhou Y.H."/>
            <person name="Cheng J.X."/>
            <person name="Dai P.F."/>
            <person name="Guo W.B."/>
            <person name="Han X.H."/>
            <person name="Huang E.J."/>
            <person name="Li L.F."/>
            <person name="Wei W."/>
            <person name="Gao Y.C."/>
            <person name="Liu J.Z."/>
            <person name="Shao H.Z."/>
            <person name="Wang X."/>
            <person name="Wang C.C."/>
            <person name="Yang T.C."/>
            <person name="Huo Q.B."/>
            <person name="Li W."/>
            <person name="Chen H.Y."/>
            <person name="Chen S.E."/>
            <person name="Zhou L.G."/>
            <person name="Ni X.B."/>
            <person name="Tian J.H."/>
            <person name="Sheng Y."/>
            <person name="Liu T."/>
            <person name="Pan Y.S."/>
            <person name="Xia L.Y."/>
            <person name="Li J."/>
            <person name="Zhao F."/>
            <person name="Cao W.C."/>
        </authorList>
    </citation>
    <scope>NUCLEOTIDE SEQUENCE</scope>
    <source>
        <strain evidence="3">Rmic-2018</strain>
    </source>
</reference>
<organism evidence="3 4">
    <name type="scientific">Rhipicephalus microplus</name>
    <name type="common">Cattle tick</name>
    <name type="synonym">Boophilus microplus</name>
    <dbReference type="NCBI Taxonomy" id="6941"/>
    <lineage>
        <taxon>Eukaryota</taxon>
        <taxon>Metazoa</taxon>
        <taxon>Ecdysozoa</taxon>
        <taxon>Arthropoda</taxon>
        <taxon>Chelicerata</taxon>
        <taxon>Arachnida</taxon>
        <taxon>Acari</taxon>
        <taxon>Parasitiformes</taxon>
        <taxon>Ixodida</taxon>
        <taxon>Ixodoidea</taxon>
        <taxon>Ixodidae</taxon>
        <taxon>Rhipicephalinae</taxon>
        <taxon>Rhipicephalus</taxon>
        <taxon>Boophilus</taxon>
    </lineage>
</organism>
<protein>
    <submittedName>
        <fullName evidence="3">Uncharacterized protein</fullName>
    </submittedName>
</protein>
<evidence type="ECO:0000256" key="1">
    <source>
        <dbReference type="SAM" id="Coils"/>
    </source>
</evidence>